<protein>
    <submittedName>
        <fullName evidence="1">Uncharacterized protein</fullName>
    </submittedName>
</protein>
<keyword evidence="2" id="KW-1185">Reference proteome</keyword>
<dbReference type="EMBL" id="JAHCLR010000001">
    <property type="protein sequence ID" value="MBS9532167.1"/>
    <property type="molecule type" value="Genomic_DNA"/>
</dbReference>
<proteinExistence type="predicted"/>
<evidence type="ECO:0000313" key="1">
    <source>
        <dbReference type="EMBL" id="MBS9532167.1"/>
    </source>
</evidence>
<reference evidence="1 2" key="1">
    <citation type="submission" date="2021-05" db="EMBL/GenBank/DDBJ databases">
        <title>Mycobacterium acidophilum sp. nov., an extremely acid-tolerant member of the genus Mycobacterium.</title>
        <authorList>
            <person name="Xia J."/>
        </authorList>
    </citation>
    <scope>NUCLEOTIDE SEQUENCE [LARGE SCALE GENOMIC DNA]</scope>
    <source>
        <strain evidence="1 2">M1</strain>
    </source>
</reference>
<comment type="caution">
    <text evidence="1">The sequence shown here is derived from an EMBL/GenBank/DDBJ whole genome shotgun (WGS) entry which is preliminary data.</text>
</comment>
<organism evidence="1 2">
    <name type="scientific">Mycolicibacter acidiphilus</name>
    <dbReference type="NCBI Taxonomy" id="2835306"/>
    <lineage>
        <taxon>Bacteria</taxon>
        <taxon>Bacillati</taxon>
        <taxon>Actinomycetota</taxon>
        <taxon>Actinomycetes</taxon>
        <taxon>Mycobacteriales</taxon>
        <taxon>Mycobacteriaceae</taxon>
        <taxon>Mycolicibacter</taxon>
    </lineage>
</organism>
<gene>
    <name evidence="1" type="ORF">KIH27_01035</name>
</gene>
<name>A0ABS5RDX8_9MYCO</name>
<accession>A0ABS5RDX8</accession>
<evidence type="ECO:0000313" key="2">
    <source>
        <dbReference type="Proteomes" id="UP001519535"/>
    </source>
</evidence>
<dbReference type="Proteomes" id="UP001519535">
    <property type="component" value="Unassembled WGS sequence"/>
</dbReference>
<dbReference type="RefSeq" id="WP_214091042.1">
    <property type="nucleotide sequence ID" value="NZ_JAHCLR010000001.1"/>
</dbReference>
<sequence length="92" mass="9740">MVETIVNANEYIAAIAGADDAQEACDRLTAAGHQAAVQDDSVVIGDGEAKAVPFEGTNQIGDQFFLWCIHDASDELVLCVPRGKQGSCPPRH</sequence>